<evidence type="ECO:0000256" key="4">
    <source>
        <dbReference type="RuleBase" id="RU365011"/>
    </source>
</evidence>
<dbReference type="InterPro" id="IPR054471">
    <property type="entry name" value="GPIID_WHD"/>
</dbReference>
<dbReference type="OMA" id="QCNVWEP"/>
<evidence type="ECO:0000313" key="10">
    <source>
        <dbReference type="Proteomes" id="UP000258309"/>
    </source>
</evidence>
<keyword evidence="4" id="KW-0813">Transport</keyword>
<dbReference type="Proteomes" id="UP000258309">
    <property type="component" value="Unassembled WGS sequence"/>
</dbReference>
<dbReference type="SMART" id="SM00320">
    <property type="entry name" value="WD40"/>
    <property type="match status" value="6"/>
</dbReference>
<feature type="non-terminal residue" evidence="9">
    <location>
        <position position="1"/>
    </location>
</feature>
<comment type="subcellular location">
    <subcellularLocation>
        <location evidence="4">Endoplasmic reticulum membrane</location>
    </subcellularLocation>
</comment>
<evidence type="ECO:0000259" key="6">
    <source>
        <dbReference type="Pfam" id="PF07819"/>
    </source>
</evidence>
<dbReference type="InterPro" id="IPR001680">
    <property type="entry name" value="WD40_rpt"/>
</dbReference>
<evidence type="ECO:0000256" key="5">
    <source>
        <dbReference type="SAM" id="MobiDB-lite"/>
    </source>
</evidence>
<dbReference type="SUPFAM" id="SSF50978">
    <property type="entry name" value="WD40 repeat-like"/>
    <property type="match status" value="2"/>
</dbReference>
<feature type="domain" description="GPI inositol-deacylase PGAP1-like alpha/beta" evidence="6">
    <location>
        <begin position="59"/>
        <end position="188"/>
    </location>
</feature>
<evidence type="ECO:0000259" key="7">
    <source>
        <dbReference type="Pfam" id="PF22939"/>
    </source>
</evidence>
<dbReference type="Pfam" id="PF24883">
    <property type="entry name" value="NPHP3_N"/>
    <property type="match status" value="1"/>
</dbReference>
<accession>A0A3E2HNK9</accession>
<dbReference type="InterPro" id="IPR015943">
    <property type="entry name" value="WD40/YVTN_repeat-like_dom_sf"/>
</dbReference>
<comment type="caution">
    <text evidence="9">The sequence shown here is derived from an EMBL/GenBank/DDBJ whole genome shotgun (WGS) entry which is preliminary data.</text>
</comment>
<keyword evidence="4" id="KW-0378">Hydrolase</keyword>
<dbReference type="Pfam" id="PF22939">
    <property type="entry name" value="WHD_GPIID"/>
    <property type="match status" value="1"/>
</dbReference>
<protein>
    <recommendedName>
        <fullName evidence="2 4">GPI inositol-deacylase</fullName>
        <ecNumber evidence="4">3.1.-.-</ecNumber>
    </recommendedName>
</protein>
<dbReference type="Pfam" id="PF07819">
    <property type="entry name" value="PGAP1"/>
    <property type="match status" value="1"/>
</dbReference>
<sequence>MDINSAHTTTLTTWSRIFASRGSFLHRASKVKDDGLDDTKGRLGLSLLYSPSEPLLDFIFVHGLGGGSRKTWSKTNSVAHYWPQEWLPRDPAFKDVRVHSFGYNSDWVKGNDNILNIHHFGKSLLGEMSTSPYLGDKNTPIVLIGHSMGGLVIKKAYILASLDEMYEPLRKRIHTIFFLATPHRGSNMAKLLNNILEIAYSSPAYVAELEQNSAALKSINDEFPKYSDDINIWSFYETKKLSRGPFSSLIVDPNSATLGYRKEKQMPMNADHRSICKFESPTDPNYLLLRNAIASTVNIISSIVLKSKEKSWRSRIKDLENYLGVSQNQEDDLITIKQARIPGTCEWFSKEKSYLNWRDFGSEAPSILWANGNPAAGKTVLAGYVIDQLQNTNAGCSYFLFKHGDKSKTRLSYCIRSLAFQMACTNSLIRETLLGMQKDEIKLENDNEHLLWQTKFNILGLDRFQTLNISSTTILPDIKLLVEAKTKLLVKNEEDRATLVGNIVEKSQGNFLWTVLVLNEMLKSHSEEEINQILGDIPRDMEPFYRRTLEFMPRANGLTEAILIWATCAMRPITMNELQVALKIEMKDNFFRLEETIQDLCGQLVTVDKFGKMQMIHETAREFLLKHELQSQFSISVTEAHTRIASACLRYLTSEEMKPRRIGRRSSAKISPRKMVQFSLYACTAFSYHLTLADPLSRDVLSLVNTFLKSNILSWVETIAQTKHLTPLISTADNLRKYADSILLERPALVKEIQIIRGWTIDLIHIVMRFTDALIVSPSAIYTLILPFCPTETTAYKAVGRGRRLSILGISNTQWNVQLSCIDFHQLQTCTVCYGEKFFAVGLNTGIFELYYATTCQKYMVLDHGENLKFLSFQNKTNLMASCGMKTIRIWDICSGETTHIFEAPQQSKSLVFEANLLIVASANSYLASWDLHDNGARQPDRSWRISGEDTNKVQRRLATSISISLSHKMLAVAYTWKPVVLWDLEQDMYYGSCGKKLENGNTSTHPITALLFNPNPAIELLVISYLDGLLVLLDPFNDQELMSFRANCHVLAASPDGRLLAGSTSSTIKIYKFDTLTLLYRVKSSNIFIRQLAFSKDSLQLADIRGTQCNVWQPAALLQGMVREEDNKETSDSFIEAVTTDPKAIITAMILNSDGEVVFCGKEDGSISLYDLRTGTYTRTLYSHKSPVRLLTWWPQRDIIMSIDCSNNIWGWNLRKSEQERMLEKMLFQSRLDCERSIFQILPGDVVGKFIVSTRKSDYLWNINGQQEKEKIHSEPGIRRWIQHPQSSLHMICIDGGKASIYTWADWSQIREVHLAIPIVGMEIKSANIYISGHIPRILLELSGQRGIVSMHLLDAIALRLQDDNQKNENISKGADRGTSNSELMEEEATSPAVSSPLFPRELNAFANHVIHIIGISSTSRLIFLDTHSWVCSADLESFSNGGPSYLRHFFVPWDWHSGTHDMICAVSKTGVVIARNDEVAVIKDGLEFIEKVDVEPIDTEIEEGSRSYTAI</sequence>
<dbReference type="GO" id="GO:0016788">
    <property type="term" value="F:hydrolase activity, acting on ester bonds"/>
    <property type="evidence" value="ECO:0007669"/>
    <property type="project" value="InterPro"/>
</dbReference>
<organism evidence="9 10">
    <name type="scientific">Scytalidium lignicola</name>
    <name type="common">Hyphomycete</name>
    <dbReference type="NCBI Taxonomy" id="5539"/>
    <lineage>
        <taxon>Eukaryota</taxon>
        <taxon>Fungi</taxon>
        <taxon>Dikarya</taxon>
        <taxon>Ascomycota</taxon>
        <taxon>Pezizomycotina</taxon>
        <taxon>Leotiomycetes</taxon>
        <taxon>Leotiomycetes incertae sedis</taxon>
        <taxon>Scytalidium</taxon>
    </lineage>
</organism>
<keyword evidence="10" id="KW-1185">Reference proteome</keyword>
<comment type="similarity">
    <text evidence="4">Belongs to the GPI inositol-deacylase family.</text>
</comment>
<evidence type="ECO:0000259" key="8">
    <source>
        <dbReference type="Pfam" id="PF24883"/>
    </source>
</evidence>
<dbReference type="Gene3D" id="2.130.10.10">
    <property type="entry name" value="YVTN repeat-like/Quinoprotein amine dehydrogenase"/>
    <property type="match status" value="3"/>
</dbReference>
<dbReference type="GO" id="GO:0015031">
    <property type="term" value="P:protein transport"/>
    <property type="evidence" value="ECO:0007669"/>
    <property type="project" value="UniProtKB-KW"/>
</dbReference>
<keyword evidence="4" id="KW-0472">Membrane</keyword>
<keyword evidence="4" id="KW-0256">Endoplasmic reticulum</keyword>
<evidence type="ECO:0000256" key="1">
    <source>
        <dbReference type="ARBA" id="ARBA00003496"/>
    </source>
</evidence>
<dbReference type="InterPro" id="IPR012908">
    <property type="entry name" value="PGAP1-ab_dom-like"/>
</dbReference>
<dbReference type="InterPro" id="IPR036322">
    <property type="entry name" value="WD40_repeat_dom_sf"/>
</dbReference>
<keyword evidence="3" id="KW-0677">Repeat</keyword>
<evidence type="ECO:0000313" key="9">
    <source>
        <dbReference type="EMBL" id="RFU34960.1"/>
    </source>
</evidence>
<feature type="region of interest" description="Disordered" evidence="5">
    <location>
        <begin position="1369"/>
        <end position="1388"/>
    </location>
</feature>
<reference evidence="9 10" key="1">
    <citation type="submission" date="2018-05" db="EMBL/GenBank/DDBJ databases">
        <title>Draft genome sequence of Scytalidium lignicola DSM 105466, a ubiquitous saprotrophic fungus.</title>
        <authorList>
            <person name="Buettner E."/>
            <person name="Gebauer A.M."/>
            <person name="Hofrichter M."/>
            <person name="Liers C."/>
            <person name="Kellner H."/>
        </authorList>
    </citation>
    <scope>NUCLEOTIDE SEQUENCE [LARGE SCALE GENOMIC DNA]</scope>
    <source>
        <strain evidence="9 10">DSM 105466</strain>
    </source>
</reference>
<dbReference type="PANTHER" id="PTHR10039">
    <property type="entry name" value="AMELOGENIN"/>
    <property type="match status" value="1"/>
</dbReference>
<evidence type="ECO:0000256" key="2">
    <source>
        <dbReference type="ARBA" id="ARBA00015856"/>
    </source>
</evidence>
<dbReference type="SUPFAM" id="SSF53474">
    <property type="entry name" value="alpha/beta-Hydrolases"/>
    <property type="match status" value="1"/>
</dbReference>
<dbReference type="Gene3D" id="3.40.50.1820">
    <property type="entry name" value="alpha/beta hydrolase"/>
    <property type="match status" value="1"/>
</dbReference>
<name>A0A3E2HNK9_SCYLI</name>
<dbReference type="GO" id="GO:0005789">
    <property type="term" value="C:endoplasmic reticulum membrane"/>
    <property type="evidence" value="ECO:0007669"/>
    <property type="project" value="UniProtKB-SubCell"/>
</dbReference>
<proteinExistence type="inferred from homology"/>
<evidence type="ECO:0000256" key="3">
    <source>
        <dbReference type="ARBA" id="ARBA00022737"/>
    </source>
</evidence>
<feature type="domain" description="Nephrocystin 3-like N-terminal" evidence="8">
    <location>
        <begin position="343"/>
        <end position="459"/>
    </location>
</feature>
<dbReference type="EC" id="3.1.-.-" evidence="4"/>
<gene>
    <name evidence="9" type="ORF">B7463_g1349</name>
</gene>
<feature type="non-terminal residue" evidence="9">
    <location>
        <position position="1513"/>
    </location>
</feature>
<keyword evidence="4" id="KW-0653">Protein transport</keyword>
<dbReference type="PANTHER" id="PTHR10039:SF16">
    <property type="entry name" value="GPI INOSITOL-DEACYLASE"/>
    <property type="match status" value="1"/>
</dbReference>
<dbReference type="EMBL" id="NCSJ02000014">
    <property type="protein sequence ID" value="RFU34960.1"/>
    <property type="molecule type" value="Genomic_DNA"/>
</dbReference>
<dbReference type="OrthoDB" id="194358at2759"/>
<comment type="function">
    <text evidence="1 4">Involved in inositol deacylation of GPI-anchored proteins which plays important roles in the quality control and ER-associated degradation of GPI-anchored proteins.</text>
</comment>
<dbReference type="InterPro" id="IPR056884">
    <property type="entry name" value="NPHP3-like_N"/>
</dbReference>
<dbReference type="InterPro" id="IPR029058">
    <property type="entry name" value="AB_hydrolase_fold"/>
</dbReference>
<feature type="domain" description="GPI inositol-deacylase winged helix" evidence="7">
    <location>
        <begin position="556"/>
        <end position="636"/>
    </location>
</feature>